<evidence type="ECO:0000313" key="3">
    <source>
        <dbReference type="Proteomes" id="UP000190787"/>
    </source>
</evidence>
<reference evidence="2 3" key="1">
    <citation type="submission" date="2016-11" db="EMBL/GenBank/DDBJ databases">
        <title>A multilocus sequence analysis scheme for characterization of bacteria in the genus Thioclava.</title>
        <authorList>
            <person name="Liu Y."/>
            <person name="Shao Z."/>
        </authorList>
    </citation>
    <scope>NUCLEOTIDE SEQUENCE [LARGE SCALE GENOMIC DNA]</scope>
    <source>
        <strain evidence="2 3">TAW-CT134</strain>
    </source>
</reference>
<keyword evidence="1" id="KW-0812">Transmembrane</keyword>
<feature type="transmembrane region" description="Helical" evidence="1">
    <location>
        <begin position="52"/>
        <end position="73"/>
    </location>
</feature>
<sequence>MARATRIFQPASHWGLGSYWQGECPPWIALVVVLIGGRLAVAELWQALSSPLSMPFFALLFLADMTLALWQLVGAWRSLSHWIDAQARGHVLLAGRVAVVAVAVVTVTHALDQAARQTAALVPAAYAGPQPLEVRNGVAYLTGDIGYDLLARFEATPATGVSAVDLDSAGGQVFAARALAQRVLARGLSTQVTKRCYSACTLIFMAGAHRDLGPEGTLGFHGYSLKAYPLPIDVAKEEAIDRAFLRDRGVSASFSTRAFATPHRDIWRPDRKVLAAAGVLRD</sequence>
<name>A0ABX3MWD3_9RHOB</name>
<dbReference type="RefSeq" id="WP_078604584.1">
    <property type="nucleotide sequence ID" value="NZ_MPZV01000002.1"/>
</dbReference>
<gene>
    <name evidence="2" type="ORF">BMI91_07965</name>
</gene>
<keyword evidence="1" id="KW-0472">Membrane</keyword>
<dbReference type="SUPFAM" id="SSF52096">
    <property type="entry name" value="ClpP/crotonase"/>
    <property type="match status" value="1"/>
</dbReference>
<keyword evidence="1" id="KW-1133">Transmembrane helix</keyword>
<dbReference type="Gene3D" id="3.90.226.10">
    <property type="entry name" value="2-enoyl-CoA Hydratase, Chain A, domain 1"/>
    <property type="match status" value="1"/>
</dbReference>
<accession>A0ABX3MWD3</accession>
<comment type="caution">
    <text evidence="2">The sequence shown here is derived from an EMBL/GenBank/DDBJ whole genome shotgun (WGS) entry which is preliminary data.</text>
</comment>
<protein>
    <submittedName>
        <fullName evidence="2">Uncharacterized protein</fullName>
    </submittedName>
</protein>
<keyword evidence="3" id="KW-1185">Reference proteome</keyword>
<feature type="transmembrane region" description="Helical" evidence="1">
    <location>
        <begin position="93"/>
        <end position="111"/>
    </location>
</feature>
<organism evidence="2 3">
    <name type="scientific">Thioclava sediminum</name>
    <dbReference type="NCBI Taxonomy" id="1915319"/>
    <lineage>
        <taxon>Bacteria</taxon>
        <taxon>Pseudomonadati</taxon>
        <taxon>Pseudomonadota</taxon>
        <taxon>Alphaproteobacteria</taxon>
        <taxon>Rhodobacterales</taxon>
        <taxon>Paracoccaceae</taxon>
        <taxon>Thioclava</taxon>
    </lineage>
</organism>
<dbReference type="Proteomes" id="UP000190787">
    <property type="component" value="Unassembled WGS sequence"/>
</dbReference>
<dbReference type="InterPro" id="IPR029045">
    <property type="entry name" value="ClpP/crotonase-like_dom_sf"/>
</dbReference>
<evidence type="ECO:0000313" key="2">
    <source>
        <dbReference type="EMBL" id="OOY24007.1"/>
    </source>
</evidence>
<evidence type="ECO:0000256" key="1">
    <source>
        <dbReference type="SAM" id="Phobius"/>
    </source>
</evidence>
<proteinExistence type="predicted"/>
<dbReference type="EMBL" id="MPZV01000002">
    <property type="protein sequence ID" value="OOY24007.1"/>
    <property type="molecule type" value="Genomic_DNA"/>
</dbReference>
<feature type="transmembrane region" description="Helical" evidence="1">
    <location>
        <begin position="27"/>
        <end position="45"/>
    </location>
</feature>